<comment type="caution">
    <text evidence="11">The sequence shown here is derived from an EMBL/GenBank/DDBJ whole genome shotgun (WGS) entry which is preliminary data.</text>
</comment>
<dbReference type="InterPro" id="IPR020828">
    <property type="entry name" value="GlycerAld_3-P_DH_NAD(P)-bd"/>
</dbReference>
<feature type="binding site" evidence="5">
    <location>
        <begin position="148"/>
        <end position="150"/>
    </location>
    <ligand>
        <name>D-glyceraldehyde 3-phosphate</name>
        <dbReference type="ChEBI" id="CHEBI:59776"/>
    </ligand>
</feature>
<gene>
    <name evidence="11" type="ORF">CLV90_1235</name>
</gene>
<dbReference type="OrthoDB" id="9803304at2"/>
<feature type="binding site" evidence="5">
    <location>
        <position position="179"/>
    </location>
    <ligand>
        <name>D-glyceraldehyde 3-phosphate</name>
        <dbReference type="ChEBI" id="CHEBI:59776"/>
    </ligand>
</feature>
<evidence type="ECO:0000259" key="10">
    <source>
        <dbReference type="SMART" id="SM00846"/>
    </source>
</evidence>
<dbReference type="CDD" id="cd18126">
    <property type="entry name" value="GAPDH_I_C"/>
    <property type="match status" value="1"/>
</dbReference>
<evidence type="ECO:0000256" key="7">
    <source>
        <dbReference type="PIRSR" id="PIRSR000149-4"/>
    </source>
</evidence>
<dbReference type="FunFam" id="3.30.360.10:FF:000002">
    <property type="entry name" value="Glyceraldehyde-3-phosphate dehydrogenase"/>
    <property type="match status" value="1"/>
</dbReference>
<evidence type="ECO:0000313" key="11">
    <source>
        <dbReference type="EMBL" id="TDT47163.1"/>
    </source>
</evidence>
<feature type="binding site" evidence="6">
    <location>
        <position position="33"/>
    </location>
    <ligand>
        <name>NAD(+)</name>
        <dbReference type="ChEBI" id="CHEBI:57540"/>
    </ligand>
</feature>
<evidence type="ECO:0000313" key="12">
    <source>
        <dbReference type="Proteomes" id="UP000294749"/>
    </source>
</evidence>
<evidence type="ECO:0000256" key="5">
    <source>
        <dbReference type="PIRSR" id="PIRSR000149-2"/>
    </source>
</evidence>
<keyword evidence="12" id="KW-1185">Reference proteome</keyword>
<dbReference type="InterPro" id="IPR036291">
    <property type="entry name" value="NAD(P)-bd_dom_sf"/>
</dbReference>
<feature type="domain" description="Glyceraldehyde 3-phosphate dehydrogenase NAD(P) binding" evidence="10">
    <location>
        <begin position="2"/>
        <end position="149"/>
    </location>
</feature>
<feature type="binding site" evidence="5">
    <location>
        <begin position="208"/>
        <end position="209"/>
    </location>
    <ligand>
        <name>D-glyceraldehyde 3-phosphate</name>
        <dbReference type="ChEBI" id="CHEBI:59776"/>
    </ligand>
</feature>
<evidence type="ECO:0000256" key="3">
    <source>
        <dbReference type="ARBA" id="ARBA00023002"/>
    </source>
</evidence>
<dbReference type="SMART" id="SM00846">
    <property type="entry name" value="Gp_dh_N"/>
    <property type="match status" value="1"/>
</dbReference>
<dbReference type="EC" id="1.2.1.-" evidence="9"/>
<dbReference type="PROSITE" id="PS00071">
    <property type="entry name" value="GAPDH"/>
    <property type="match status" value="1"/>
</dbReference>
<dbReference type="InterPro" id="IPR006424">
    <property type="entry name" value="Glyceraldehyde-3-P_DH_1"/>
</dbReference>
<dbReference type="FunFam" id="3.40.50.720:FF:000001">
    <property type="entry name" value="Glyceraldehyde-3-phosphate dehydrogenase"/>
    <property type="match status" value="1"/>
</dbReference>
<dbReference type="SUPFAM" id="SSF55347">
    <property type="entry name" value="Glyceraldehyde-3-phosphate dehydrogenase-like, C-terminal domain"/>
    <property type="match status" value="1"/>
</dbReference>
<dbReference type="RefSeq" id="WP_133686567.1">
    <property type="nucleotide sequence ID" value="NZ_SOAY01000010.1"/>
</dbReference>
<dbReference type="AlphaFoldDB" id="A0A4V6Q2S2"/>
<dbReference type="Gene3D" id="3.30.360.10">
    <property type="entry name" value="Dihydrodipicolinate Reductase, domain 2"/>
    <property type="match status" value="1"/>
</dbReference>
<evidence type="ECO:0000256" key="1">
    <source>
        <dbReference type="ARBA" id="ARBA00007406"/>
    </source>
</evidence>
<dbReference type="CDD" id="cd05214">
    <property type="entry name" value="GAPDH_I_N"/>
    <property type="match status" value="1"/>
</dbReference>
<dbReference type="PIRSF" id="PIRSF000149">
    <property type="entry name" value="GAP_DH"/>
    <property type="match status" value="1"/>
</dbReference>
<feature type="binding site" evidence="6">
    <location>
        <begin position="11"/>
        <end position="12"/>
    </location>
    <ligand>
        <name>NAD(+)</name>
        <dbReference type="ChEBI" id="CHEBI:57540"/>
    </ligand>
</feature>
<dbReference type="Pfam" id="PF02800">
    <property type="entry name" value="Gp_dh_C"/>
    <property type="match status" value="1"/>
</dbReference>
<keyword evidence="6" id="KW-0520">NAD</keyword>
<evidence type="ECO:0000256" key="9">
    <source>
        <dbReference type="RuleBase" id="RU361160"/>
    </source>
</evidence>
<dbReference type="InterPro" id="IPR020830">
    <property type="entry name" value="GlycerAld_3-P_DH_AS"/>
</dbReference>
<organism evidence="11 12">
    <name type="scientific">Maribacter spongiicola</name>
    <dbReference type="NCBI Taxonomy" id="1206753"/>
    <lineage>
        <taxon>Bacteria</taxon>
        <taxon>Pseudomonadati</taxon>
        <taxon>Bacteroidota</taxon>
        <taxon>Flavobacteriia</taxon>
        <taxon>Flavobacteriales</taxon>
        <taxon>Flavobacteriaceae</taxon>
        <taxon>Maribacter</taxon>
    </lineage>
</organism>
<evidence type="ECO:0000256" key="4">
    <source>
        <dbReference type="PIRSR" id="PIRSR000149-1"/>
    </source>
</evidence>
<dbReference type="NCBIfam" id="TIGR01534">
    <property type="entry name" value="GAPDH-I"/>
    <property type="match status" value="1"/>
</dbReference>
<dbReference type="Proteomes" id="UP000294749">
    <property type="component" value="Unassembled WGS sequence"/>
</dbReference>
<evidence type="ECO:0000256" key="8">
    <source>
        <dbReference type="RuleBase" id="RU000397"/>
    </source>
</evidence>
<protein>
    <recommendedName>
        <fullName evidence="9">Glyceraldehyde-3-phosphate dehydrogenase</fullName>
        <ecNumber evidence="9">1.2.1.-</ecNumber>
    </recommendedName>
</protein>
<dbReference type="GO" id="GO:0050661">
    <property type="term" value="F:NADP binding"/>
    <property type="evidence" value="ECO:0007669"/>
    <property type="project" value="InterPro"/>
</dbReference>
<dbReference type="GO" id="GO:0016620">
    <property type="term" value="F:oxidoreductase activity, acting on the aldehyde or oxo group of donors, NAD or NADP as acceptor"/>
    <property type="evidence" value="ECO:0007669"/>
    <property type="project" value="InterPro"/>
</dbReference>
<keyword evidence="3 9" id="KW-0560">Oxidoreductase</keyword>
<dbReference type="PANTHER" id="PTHR43148">
    <property type="entry name" value="GLYCERALDEHYDE-3-PHOSPHATE DEHYDROGENASE 2"/>
    <property type="match status" value="1"/>
</dbReference>
<feature type="site" description="Activates thiol group during catalysis" evidence="7">
    <location>
        <position position="176"/>
    </location>
</feature>
<feature type="binding site" evidence="5">
    <location>
        <position position="231"/>
    </location>
    <ligand>
        <name>D-glyceraldehyde 3-phosphate</name>
        <dbReference type="ChEBI" id="CHEBI:59776"/>
    </ligand>
</feature>
<dbReference type="Pfam" id="PF00044">
    <property type="entry name" value="Gp_dh_N"/>
    <property type="match status" value="1"/>
</dbReference>
<comment type="subunit">
    <text evidence="2">Homotetramer.</text>
</comment>
<dbReference type="InterPro" id="IPR020831">
    <property type="entry name" value="GlycerAld/Erythrose_P_DH"/>
</dbReference>
<feature type="binding site" evidence="6">
    <location>
        <position position="77"/>
    </location>
    <ligand>
        <name>NAD(+)</name>
        <dbReference type="ChEBI" id="CHEBI:57540"/>
    </ligand>
</feature>
<dbReference type="GO" id="GO:0051287">
    <property type="term" value="F:NAD binding"/>
    <property type="evidence" value="ECO:0007669"/>
    <property type="project" value="InterPro"/>
</dbReference>
<dbReference type="InterPro" id="IPR020829">
    <property type="entry name" value="GlycerAld_3-P_DH_cat"/>
</dbReference>
<sequence>MKKIAINGMGRIGRASLKVILDTPELNLVAVNDIVSIENIAYLLKYDSVYGIYEKEVSHDENNLIVDGKKIEYNSQRNPEDLPWASHEIDVVIESTGFFTKSEDAKKHIKAGAKSVIISAPTKSEDIPTVVHGVNTEAGETNIFSCASCTTNNISPVVEVLGRRVGIKKAIMTTVHAYTASQGIVDAPSQKNMRMRRAGAANIVPTSTGAAIATTKALPEFAGKFDGVALRVPIPVGSMSDLTFVTERDVTPEEINAIFKEEAATDRYKNILDTTDQPLVSSDIVKNPHASTVDLGMTRVVDGDLLKVMTWYDNEWGFTNQMIRQILAEIK</sequence>
<feature type="binding site" evidence="6">
    <location>
        <position position="119"/>
    </location>
    <ligand>
        <name>NAD(+)</name>
        <dbReference type="ChEBI" id="CHEBI:57540"/>
    </ligand>
</feature>
<accession>A0A4V6Q2S2</accession>
<dbReference type="PRINTS" id="PR00078">
    <property type="entry name" value="G3PDHDRGNASE"/>
</dbReference>
<name>A0A4V6Q2S2_9FLAO</name>
<dbReference type="Gene3D" id="3.40.50.720">
    <property type="entry name" value="NAD(P)-binding Rossmann-like Domain"/>
    <property type="match status" value="1"/>
</dbReference>
<comment type="similarity">
    <text evidence="1 8">Belongs to the glyceraldehyde-3-phosphate dehydrogenase family.</text>
</comment>
<feature type="active site" description="Nucleophile" evidence="4">
    <location>
        <position position="149"/>
    </location>
</feature>
<feature type="binding site" evidence="6">
    <location>
        <position position="314"/>
    </location>
    <ligand>
        <name>NAD(+)</name>
        <dbReference type="ChEBI" id="CHEBI:57540"/>
    </ligand>
</feature>
<dbReference type="SUPFAM" id="SSF51735">
    <property type="entry name" value="NAD(P)-binding Rossmann-fold domains"/>
    <property type="match status" value="1"/>
</dbReference>
<reference evidence="11 12" key="1">
    <citation type="submission" date="2019-03" db="EMBL/GenBank/DDBJ databases">
        <title>Genomic Encyclopedia of Archaeal and Bacterial Type Strains, Phase II (KMG-II): from individual species to whole genera.</title>
        <authorList>
            <person name="Goeker M."/>
        </authorList>
    </citation>
    <scope>NUCLEOTIDE SEQUENCE [LARGE SCALE GENOMIC DNA]</scope>
    <source>
        <strain evidence="11 12">DSM 25233</strain>
    </source>
</reference>
<proteinExistence type="inferred from homology"/>
<evidence type="ECO:0000256" key="6">
    <source>
        <dbReference type="PIRSR" id="PIRSR000149-3"/>
    </source>
</evidence>
<keyword evidence="6" id="KW-0547">Nucleotide-binding</keyword>
<dbReference type="GO" id="GO:0006006">
    <property type="term" value="P:glucose metabolic process"/>
    <property type="evidence" value="ECO:0007669"/>
    <property type="project" value="InterPro"/>
</dbReference>
<evidence type="ECO:0000256" key="2">
    <source>
        <dbReference type="ARBA" id="ARBA00011881"/>
    </source>
</evidence>
<dbReference type="EMBL" id="SOAY01000010">
    <property type="protein sequence ID" value="TDT47163.1"/>
    <property type="molecule type" value="Genomic_DNA"/>
</dbReference>